<dbReference type="GO" id="GO:0016567">
    <property type="term" value="P:protein ubiquitination"/>
    <property type="evidence" value="ECO:0007669"/>
    <property type="project" value="TreeGrafter"/>
</dbReference>
<dbReference type="SUPFAM" id="SSF57850">
    <property type="entry name" value="RING/U-box"/>
    <property type="match status" value="1"/>
</dbReference>
<evidence type="ECO:0000313" key="2">
    <source>
        <dbReference type="EMBL" id="WWD19906.1"/>
    </source>
</evidence>
<dbReference type="GeneID" id="43589525"/>
<dbReference type="RefSeq" id="XP_031860339.1">
    <property type="nucleotide sequence ID" value="XM_032005378.1"/>
</dbReference>
<evidence type="ECO:0000256" key="1">
    <source>
        <dbReference type="SAM" id="MobiDB-lite"/>
    </source>
</evidence>
<dbReference type="SMART" id="SM00290">
    <property type="entry name" value="ZnF_UBP"/>
    <property type="match status" value="1"/>
</dbReference>
<feature type="compositionally biased region" description="Polar residues" evidence="1">
    <location>
        <begin position="70"/>
        <end position="80"/>
    </location>
</feature>
<dbReference type="Gene3D" id="3.30.40.10">
    <property type="entry name" value="Zinc/RING finger domain, C3HC4 (zinc finger)"/>
    <property type="match status" value="2"/>
</dbReference>
<dbReference type="Pfam" id="PF02148">
    <property type="entry name" value="zf-UBP"/>
    <property type="match status" value="1"/>
</dbReference>
<dbReference type="Pfam" id="PF07576">
    <property type="entry name" value="BRAP2"/>
    <property type="match status" value="1"/>
</dbReference>
<feature type="compositionally biased region" description="Polar residues" evidence="1">
    <location>
        <begin position="496"/>
        <end position="514"/>
    </location>
</feature>
<reference evidence="2" key="2">
    <citation type="submission" date="2024-01" db="EMBL/GenBank/DDBJ databases">
        <title>Comparative genomics of Cryptococcus and Kwoniella reveals pathogenesis evolution and contrasting modes of karyotype evolution via chromosome fusion or intercentromeric recombination.</title>
        <authorList>
            <person name="Coelho M.A."/>
            <person name="David-Palma M."/>
            <person name="Shea T."/>
            <person name="Bowers K."/>
            <person name="McGinley-Smith S."/>
            <person name="Mohammad A.W."/>
            <person name="Gnirke A."/>
            <person name="Yurkov A.M."/>
            <person name="Nowrousian M."/>
            <person name="Sun S."/>
            <person name="Cuomo C.A."/>
            <person name="Heitman J."/>
        </authorList>
    </citation>
    <scope>NUCLEOTIDE SEQUENCE</scope>
    <source>
        <strain evidence="2">CBS 12478</strain>
    </source>
</reference>
<dbReference type="GO" id="GO:0008270">
    <property type="term" value="F:zinc ion binding"/>
    <property type="evidence" value="ECO:0007669"/>
    <property type="project" value="InterPro"/>
</dbReference>
<dbReference type="Pfam" id="PF13639">
    <property type="entry name" value="zf-RING_2"/>
    <property type="match status" value="1"/>
</dbReference>
<dbReference type="Proteomes" id="UP000322225">
    <property type="component" value="Chromosome 7"/>
</dbReference>
<protein>
    <submittedName>
        <fullName evidence="2">Uncharacterized protein</fullName>
    </submittedName>
</protein>
<dbReference type="OrthoDB" id="273556at2759"/>
<organism evidence="2 3">
    <name type="scientific">Kwoniella shandongensis</name>
    <dbReference type="NCBI Taxonomy" id="1734106"/>
    <lineage>
        <taxon>Eukaryota</taxon>
        <taxon>Fungi</taxon>
        <taxon>Dikarya</taxon>
        <taxon>Basidiomycota</taxon>
        <taxon>Agaricomycotina</taxon>
        <taxon>Tremellomycetes</taxon>
        <taxon>Tremellales</taxon>
        <taxon>Cryptococcaceae</taxon>
        <taxon>Kwoniella</taxon>
    </lineage>
</organism>
<feature type="compositionally biased region" description="Polar residues" evidence="1">
    <location>
        <begin position="522"/>
        <end position="531"/>
    </location>
</feature>
<dbReference type="SMART" id="SM00184">
    <property type="entry name" value="RING"/>
    <property type="match status" value="1"/>
</dbReference>
<dbReference type="InterPro" id="IPR011422">
    <property type="entry name" value="BRAP2/ETP1_RRM"/>
</dbReference>
<feature type="region of interest" description="Disordered" evidence="1">
    <location>
        <begin position="486"/>
        <end position="541"/>
    </location>
</feature>
<reference evidence="2" key="1">
    <citation type="submission" date="2017-08" db="EMBL/GenBank/DDBJ databases">
        <authorList>
            <person name="Cuomo C."/>
            <person name="Billmyre B."/>
            <person name="Heitman J."/>
        </authorList>
    </citation>
    <scope>NUCLEOTIDE SEQUENCE</scope>
    <source>
        <strain evidence="2">CBS 12478</strain>
    </source>
</reference>
<gene>
    <name evidence="2" type="ORF">CI109_104375</name>
</gene>
<accession>A0A5M6BYE7</accession>
<dbReference type="InterPro" id="IPR013083">
    <property type="entry name" value="Znf_RING/FYVE/PHD"/>
</dbReference>
<feature type="region of interest" description="Disordered" evidence="1">
    <location>
        <begin position="677"/>
        <end position="705"/>
    </location>
</feature>
<dbReference type="InterPro" id="IPR001841">
    <property type="entry name" value="Znf_RING"/>
</dbReference>
<dbReference type="GO" id="GO:0005737">
    <property type="term" value="C:cytoplasm"/>
    <property type="evidence" value="ECO:0007669"/>
    <property type="project" value="TreeGrafter"/>
</dbReference>
<dbReference type="InterPro" id="IPR001607">
    <property type="entry name" value="Znf_UBP"/>
</dbReference>
<dbReference type="EMBL" id="CP144057">
    <property type="protein sequence ID" value="WWD19906.1"/>
    <property type="molecule type" value="Genomic_DNA"/>
</dbReference>
<dbReference type="PANTHER" id="PTHR24007:SF7">
    <property type="entry name" value="BRCA1-ASSOCIATED PROTEIN"/>
    <property type="match status" value="1"/>
</dbReference>
<dbReference type="PANTHER" id="PTHR24007">
    <property type="entry name" value="BRCA1-ASSOCIATED PROTEIN"/>
    <property type="match status" value="1"/>
</dbReference>
<sequence length="705" mass="76841">MTTPSQIPNLYSLILSIYPATTTITITDDGDDFIDQSPGQETDWRLGEITVDWVDFTREKSLDKREGMSPRSSGEFSAQNGIKPRKSGSSGRTIPGSGSGVGSPFSKGTSSKKSHPNGSTTDPDALSLQPLLAHFPGPNPLDSSYAQGLSELGRGVVHLFRHAPPPNLIAALDAHPVGEGSSSKHNLQEGGEWAGDKAEGEDGSLIAILAVPAWMRPADFLEFIGGWSTCLEGVRMIREATTPNRSIVLLKFRDPLQAADFLVIFTGRAFSTLDARETCHPIRVHHLVLHKVDSESLPSSSTAIPAFPPSVYSSRVRELPSLLGGVPPKSVYELPSCPVCLERLDSTVTGLVTLPCAHTFDCDCLRKWGDSRCPVCRLSHLLLSSSAHQQPNHSHEITRLTRCSMCDSTENNWICVVCGVVGCGRYEPGKGHARRHWEESGHVLAMELETQRVWDYKGDNYVHRLIQTRNDGKLVELPSASSLVTPSVPRVLPLGSQPTPERNRSSGPPTSSPNSDDRSNTRRSAPSNTNADAGPSSGDIDKISTIESITLEYSYLLSSQLESMRQHYEKEQSSLSSRLAELETTCDRLKVLEGAEKAREKAERKAVQAMDLSRGLQSSLAQERAMTQGLSERVKALERQKEEAERVKKEKEDEVKGLEETVRDLMFTLEAGLKVQEAGGEGGEGGDLLVVPQANGKNKNKKGKK</sequence>
<evidence type="ECO:0000313" key="3">
    <source>
        <dbReference type="Proteomes" id="UP000322225"/>
    </source>
</evidence>
<name>A0A5M6BYE7_9TREE</name>
<keyword evidence="3" id="KW-1185">Reference proteome</keyword>
<dbReference type="PROSITE" id="PS50271">
    <property type="entry name" value="ZF_UBP"/>
    <property type="match status" value="1"/>
</dbReference>
<dbReference type="GO" id="GO:0007265">
    <property type="term" value="P:Ras protein signal transduction"/>
    <property type="evidence" value="ECO:0007669"/>
    <property type="project" value="TreeGrafter"/>
</dbReference>
<dbReference type="KEGG" id="ksn:43589525"/>
<proteinExistence type="predicted"/>
<dbReference type="InterPro" id="IPR047243">
    <property type="entry name" value="RING-H2_BRAP2"/>
</dbReference>
<dbReference type="CDD" id="cd16457">
    <property type="entry name" value="RING-H2_BRAP2"/>
    <property type="match status" value="1"/>
</dbReference>
<dbReference type="AlphaFoldDB" id="A0A5M6BYE7"/>
<dbReference type="GO" id="GO:0061630">
    <property type="term" value="F:ubiquitin protein ligase activity"/>
    <property type="evidence" value="ECO:0007669"/>
    <property type="project" value="TreeGrafter"/>
</dbReference>
<feature type="region of interest" description="Disordered" evidence="1">
    <location>
        <begin position="62"/>
        <end position="133"/>
    </location>
</feature>
<feature type="region of interest" description="Disordered" evidence="1">
    <location>
        <begin position="634"/>
        <end position="654"/>
    </location>
</feature>
<dbReference type="PROSITE" id="PS50089">
    <property type="entry name" value="ZF_RING_2"/>
    <property type="match status" value="1"/>
</dbReference>